<organism evidence="4 5">
    <name type="scientific">Desulforamulus putei DSM 12395</name>
    <dbReference type="NCBI Taxonomy" id="1121429"/>
    <lineage>
        <taxon>Bacteria</taxon>
        <taxon>Bacillati</taxon>
        <taxon>Bacillota</taxon>
        <taxon>Clostridia</taxon>
        <taxon>Eubacteriales</taxon>
        <taxon>Peptococcaceae</taxon>
        <taxon>Desulforamulus</taxon>
    </lineage>
</organism>
<feature type="domain" description="Fe-S hydro-lyase tartrate dehydratase beta-type catalytic" evidence="3">
    <location>
        <begin position="2"/>
        <end position="176"/>
    </location>
</feature>
<protein>
    <submittedName>
        <fullName evidence="4">Fumarate hydratase subunit beta</fullName>
    </submittedName>
</protein>
<dbReference type="STRING" id="1121429.SAMN02745133_00365"/>
<gene>
    <name evidence="4" type="ORF">SAMN02745133_00365</name>
</gene>
<dbReference type="NCBIfam" id="NF005310">
    <property type="entry name" value="PRK06842.1"/>
    <property type="match status" value="1"/>
</dbReference>
<dbReference type="Gene3D" id="3.20.130.10">
    <property type="entry name" value="Fe-S hydro-lyase, tartrate dehydratase beta-type, catalytic domain"/>
    <property type="match status" value="1"/>
</dbReference>
<dbReference type="PANTHER" id="PTHR43351:SF2">
    <property type="entry name" value="L(+)-TARTRATE DEHYDRATASE SUBUNIT BETA-RELATED"/>
    <property type="match status" value="1"/>
</dbReference>
<keyword evidence="2" id="KW-0456">Lyase</keyword>
<dbReference type="InterPro" id="IPR004647">
    <property type="entry name" value="Fe-S_hydro-lyase_TtdB-typ_cat"/>
</dbReference>
<dbReference type="Pfam" id="PF05683">
    <property type="entry name" value="Fumerase_C"/>
    <property type="match status" value="1"/>
</dbReference>
<evidence type="ECO:0000256" key="1">
    <source>
        <dbReference type="ARBA" id="ARBA00008876"/>
    </source>
</evidence>
<dbReference type="AlphaFoldDB" id="A0A1M4T672"/>
<accession>A0A1M4T672</accession>
<dbReference type="RefSeq" id="WP_073234758.1">
    <property type="nucleotide sequence ID" value="NZ_FQUY01000001.1"/>
</dbReference>
<dbReference type="EMBL" id="FQUY01000001">
    <property type="protein sequence ID" value="SHE39925.1"/>
    <property type="molecule type" value="Genomic_DNA"/>
</dbReference>
<evidence type="ECO:0000256" key="2">
    <source>
        <dbReference type="ARBA" id="ARBA00023239"/>
    </source>
</evidence>
<dbReference type="NCBIfam" id="TIGR00723">
    <property type="entry name" value="ttdB_fumA_fumB"/>
    <property type="match status" value="1"/>
</dbReference>
<dbReference type="Proteomes" id="UP000184148">
    <property type="component" value="Unassembled WGS sequence"/>
</dbReference>
<dbReference type="SUPFAM" id="SSF117457">
    <property type="entry name" value="FumA C-terminal domain-like"/>
    <property type="match status" value="1"/>
</dbReference>
<name>A0A1M4T672_9FIRM</name>
<reference evidence="5" key="1">
    <citation type="submission" date="2016-11" db="EMBL/GenBank/DDBJ databases">
        <authorList>
            <person name="Varghese N."/>
            <person name="Submissions S."/>
        </authorList>
    </citation>
    <scope>NUCLEOTIDE SEQUENCE [LARGE SCALE GENOMIC DNA]</scope>
    <source>
        <strain evidence="5">DSM 12395</strain>
    </source>
</reference>
<sequence>MTRVRLTTPLTDETAANLRIGQQVLINGVIYTGRDAAHKRLVELLDQGKELPVDLRGQIIYYVGPSPAPPGRVIGSAGPTTAGRMDAYAPRLIEIGLKGMIGKGARSEAVTEAMKKYGAVYFAAVGGAAALISKCIEQAEVVAYPDLGPEAIYKFTVKDFPAIVVNDAFGGDLYQEGRKIYAEE</sequence>
<dbReference type="OrthoDB" id="9798978at2"/>
<dbReference type="InterPro" id="IPR036660">
    <property type="entry name" value="Fe-S_hydroAse_TtdB_cat_sf"/>
</dbReference>
<keyword evidence="5" id="KW-1185">Reference proteome</keyword>
<evidence type="ECO:0000313" key="4">
    <source>
        <dbReference type="EMBL" id="SHE39925.1"/>
    </source>
</evidence>
<proteinExistence type="inferred from homology"/>
<evidence type="ECO:0000259" key="3">
    <source>
        <dbReference type="Pfam" id="PF05683"/>
    </source>
</evidence>
<dbReference type="PANTHER" id="PTHR43351">
    <property type="entry name" value="L(+)-TARTRATE DEHYDRATASE SUBUNIT BETA"/>
    <property type="match status" value="1"/>
</dbReference>
<comment type="similarity">
    <text evidence="1">Belongs to the class-I fumarase family.</text>
</comment>
<evidence type="ECO:0000313" key="5">
    <source>
        <dbReference type="Proteomes" id="UP000184148"/>
    </source>
</evidence>
<dbReference type="GO" id="GO:0016836">
    <property type="term" value="F:hydro-lyase activity"/>
    <property type="evidence" value="ECO:0007669"/>
    <property type="project" value="InterPro"/>
</dbReference>